<dbReference type="AlphaFoldDB" id="A0A2W5QQW2"/>
<proteinExistence type="predicted"/>
<reference evidence="1 2" key="1">
    <citation type="submission" date="2017-08" db="EMBL/GenBank/DDBJ databases">
        <title>Infants hospitalized years apart are colonized by the same room-sourced microbial strains.</title>
        <authorList>
            <person name="Brooks B."/>
            <person name="Olm M.R."/>
            <person name="Firek B.A."/>
            <person name="Baker R."/>
            <person name="Thomas B.C."/>
            <person name="Morowitz M.J."/>
            <person name="Banfield J.F."/>
        </authorList>
    </citation>
    <scope>NUCLEOTIDE SEQUENCE [LARGE SCALE GENOMIC DNA]</scope>
    <source>
        <strain evidence="1">S2_005_001_R2_27</strain>
    </source>
</reference>
<evidence type="ECO:0000313" key="2">
    <source>
        <dbReference type="Proteomes" id="UP000248887"/>
    </source>
</evidence>
<organism evidence="1 2">
    <name type="scientific">Ancylobacter novellus</name>
    <name type="common">Thiobacillus novellus</name>
    <dbReference type="NCBI Taxonomy" id="921"/>
    <lineage>
        <taxon>Bacteria</taxon>
        <taxon>Pseudomonadati</taxon>
        <taxon>Pseudomonadota</taxon>
        <taxon>Alphaproteobacteria</taxon>
        <taxon>Hyphomicrobiales</taxon>
        <taxon>Xanthobacteraceae</taxon>
        <taxon>Ancylobacter</taxon>
    </lineage>
</organism>
<name>A0A2W5QQW2_ANCNO</name>
<sequence>MVNAEATARNRPLLEAINDNARLPAFAGGGVIGLHETRRLMRSVGGEEAARAALAQAAAPVISAPNINVRIIPTSGETADVTQTVGADGTVDIEARMRKLVRGELTKAIDEGHVDQIGARRFGWRRQM</sequence>
<evidence type="ECO:0000313" key="1">
    <source>
        <dbReference type="EMBL" id="PZQ79284.1"/>
    </source>
</evidence>
<gene>
    <name evidence="1" type="ORF">DI549_20475</name>
</gene>
<comment type="caution">
    <text evidence="1">The sequence shown here is derived from an EMBL/GenBank/DDBJ whole genome shotgun (WGS) entry which is preliminary data.</text>
</comment>
<dbReference type="EMBL" id="QFQD01000094">
    <property type="protein sequence ID" value="PZQ79284.1"/>
    <property type="molecule type" value="Genomic_DNA"/>
</dbReference>
<accession>A0A2W5QQW2</accession>
<protein>
    <submittedName>
        <fullName evidence="1">Uncharacterized protein</fullName>
    </submittedName>
</protein>
<dbReference type="Proteomes" id="UP000248887">
    <property type="component" value="Unassembled WGS sequence"/>
</dbReference>